<comment type="caution">
    <text evidence="1">The sequence shown here is derived from an EMBL/GenBank/DDBJ whole genome shotgun (WGS) entry which is preliminary data.</text>
</comment>
<proteinExistence type="predicted"/>
<dbReference type="EMBL" id="BARW01011956">
    <property type="protein sequence ID" value="GAI78734.1"/>
    <property type="molecule type" value="Genomic_DNA"/>
</dbReference>
<organism evidence="1">
    <name type="scientific">marine sediment metagenome</name>
    <dbReference type="NCBI Taxonomy" id="412755"/>
    <lineage>
        <taxon>unclassified sequences</taxon>
        <taxon>metagenomes</taxon>
        <taxon>ecological metagenomes</taxon>
    </lineage>
</organism>
<sequence>EGYGINNPVQGQLWFNTSTSKMMTFDGTNWNQSGGTYYNTTEPSANPSDGDLWFDVNYFGSPGLGQLLIYNDGGWESVADHYIAAAGGTMTGYLTLVGPPTMTDHAATMGYVDTAVGDFLPLAGGTMDAGANIVVVGMTLGGFDGDITTGPDIDLDSQGLIVADSNLRLHIDGNNDGSGTFVVSKAAKVSPGQTDLFQIASTNGMLRELTNATTYATAVSDDR</sequence>
<name>X1TFB3_9ZZZZ</name>
<protein>
    <submittedName>
        <fullName evidence="1">Uncharacterized protein</fullName>
    </submittedName>
</protein>
<gene>
    <name evidence="1" type="ORF">S12H4_22792</name>
</gene>
<accession>X1TFB3</accession>
<reference evidence="1" key="1">
    <citation type="journal article" date="2014" name="Front. Microbiol.">
        <title>High frequency of phylogenetically diverse reductive dehalogenase-homologous genes in deep subseafloor sedimentary metagenomes.</title>
        <authorList>
            <person name="Kawai M."/>
            <person name="Futagami T."/>
            <person name="Toyoda A."/>
            <person name="Takaki Y."/>
            <person name="Nishi S."/>
            <person name="Hori S."/>
            <person name="Arai W."/>
            <person name="Tsubouchi T."/>
            <person name="Morono Y."/>
            <person name="Uchiyama I."/>
            <person name="Ito T."/>
            <person name="Fujiyama A."/>
            <person name="Inagaki F."/>
            <person name="Takami H."/>
        </authorList>
    </citation>
    <scope>NUCLEOTIDE SEQUENCE</scope>
    <source>
        <strain evidence="1">Expedition CK06-06</strain>
    </source>
</reference>
<evidence type="ECO:0000313" key="1">
    <source>
        <dbReference type="EMBL" id="GAI78734.1"/>
    </source>
</evidence>
<feature type="non-terminal residue" evidence="1">
    <location>
        <position position="223"/>
    </location>
</feature>
<feature type="non-terminal residue" evidence="1">
    <location>
        <position position="1"/>
    </location>
</feature>
<dbReference type="AlphaFoldDB" id="X1TFB3"/>